<evidence type="ECO:0000313" key="2">
    <source>
        <dbReference type="Proteomes" id="UP000766595"/>
    </source>
</evidence>
<organism evidence="1 2">
    <name type="scientific">Prosthecodimorpha staleyi</name>
    <dbReference type="NCBI Taxonomy" id="2840188"/>
    <lineage>
        <taxon>Bacteria</taxon>
        <taxon>Pseudomonadati</taxon>
        <taxon>Pseudomonadota</taxon>
        <taxon>Alphaproteobacteria</taxon>
        <taxon>Hyphomicrobiales</taxon>
        <taxon>Ancalomicrobiaceae</taxon>
        <taxon>Prosthecodimorpha</taxon>
    </lineage>
</organism>
<sequence length="147" mass="16333">MSMSVHVVFRGPVPDIYGIQDILNKIGFELSLVEYPVKFEDHTGFLPMKRLGRPAGAEFYLGGPEDIRQIDDWAKVGFDRQFDKVASLYFGGDPEWVASAYAFASAFASATGGVVIDSEEGILQNPEDALEAARLIWTWANEQRISE</sequence>
<proteinExistence type="predicted"/>
<protein>
    <submittedName>
        <fullName evidence="1">Uncharacterized protein</fullName>
    </submittedName>
</protein>
<reference evidence="1 2" key="1">
    <citation type="submission" date="2021-06" db="EMBL/GenBank/DDBJ databases">
        <authorList>
            <person name="Grouzdev D.S."/>
            <person name="Koziaeva V."/>
        </authorList>
    </citation>
    <scope>NUCLEOTIDE SEQUENCE [LARGE SCALE GENOMIC DNA]</scope>
    <source>
        <strain evidence="1 2">22</strain>
    </source>
</reference>
<comment type="caution">
    <text evidence="1">The sequence shown here is derived from an EMBL/GenBank/DDBJ whole genome shotgun (WGS) entry which is preliminary data.</text>
</comment>
<dbReference type="Proteomes" id="UP000766595">
    <property type="component" value="Unassembled WGS sequence"/>
</dbReference>
<name>A0A947DBK5_9HYPH</name>
<accession>A0A947DBK5</accession>
<dbReference type="RefSeq" id="WP_261971242.1">
    <property type="nucleotide sequence ID" value="NZ_JAHHZF010000015.1"/>
</dbReference>
<gene>
    <name evidence="1" type="ORF">KL771_24970</name>
</gene>
<dbReference type="EMBL" id="JAHHZF010000015">
    <property type="protein sequence ID" value="MBT9292737.1"/>
    <property type="molecule type" value="Genomic_DNA"/>
</dbReference>
<evidence type="ECO:0000313" key="1">
    <source>
        <dbReference type="EMBL" id="MBT9292737.1"/>
    </source>
</evidence>
<keyword evidence="2" id="KW-1185">Reference proteome</keyword>
<dbReference type="AlphaFoldDB" id="A0A947DBK5"/>